<dbReference type="InterPro" id="IPR000571">
    <property type="entry name" value="Znf_CCCH"/>
</dbReference>
<feature type="compositionally biased region" description="Polar residues" evidence="5">
    <location>
        <begin position="112"/>
        <end position="121"/>
    </location>
</feature>
<feature type="zinc finger region" description="C3H1-type" evidence="4">
    <location>
        <begin position="10"/>
        <end position="37"/>
    </location>
</feature>
<name>A0A0G4GZS4_9ALVE</name>
<dbReference type="Pfam" id="PF18044">
    <property type="entry name" value="zf-CCCH_4"/>
    <property type="match status" value="1"/>
</dbReference>
<dbReference type="EMBL" id="CDMZ01001724">
    <property type="protein sequence ID" value="CEM36686.1"/>
    <property type="molecule type" value="Genomic_DNA"/>
</dbReference>
<dbReference type="PROSITE" id="PS50103">
    <property type="entry name" value="ZF_C3H1"/>
    <property type="match status" value="2"/>
</dbReference>
<evidence type="ECO:0000256" key="5">
    <source>
        <dbReference type="SAM" id="MobiDB-lite"/>
    </source>
</evidence>
<dbReference type="SMART" id="SM00356">
    <property type="entry name" value="ZnF_C3H1"/>
    <property type="match status" value="2"/>
</dbReference>
<dbReference type="Gene3D" id="3.30.1370.210">
    <property type="match status" value="1"/>
</dbReference>
<dbReference type="VEuPathDB" id="CryptoDB:Cvel_5463"/>
<evidence type="ECO:0000256" key="1">
    <source>
        <dbReference type="ARBA" id="ARBA00022723"/>
    </source>
</evidence>
<dbReference type="SUPFAM" id="SSF90229">
    <property type="entry name" value="CCCH zinc finger"/>
    <property type="match status" value="1"/>
</dbReference>
<protein>
    <recommendedName>
        <fullName evidence="6">C3H1-type domain-containing protein</fullName>
    </recommendedName>
</protein>
<proteinExistence type="predicted"/>
<dbReference type="InterPro" id="IPR041367">
    <property type="entry name" value="Znf-CCCH_4"/>
</dbReference>
<feature type="compositionally biased region" description="Basic and acidic residues" evidence="5">
    <location>
        <begin position="125"/>
        <end position="134"/>
    </location>
</feature>
<dbReference type="AlphaFoldDB" id="A0A0G4GZS4"/>
<feature type="zinc finger region" description="C3H1-type" evidence="4">
    <location>
        <begin position="45"/>
        <end position="73"/>
    </location>
</feature>
<gene>
    <name evidence="7" type="ORF">Cvel_5463</name>
</gene>
<evidence type="ECO:0000259" key="6">
    <source>
        <dbReference type="PROSITE" id="PS50103"/>
    </source>
</evidence>
<reference evidence="7" key="1">
    <citation type="submission" date="2014-11" db="EMBL/GenBank/DDBJ databases">
        <authorList>
            <person name="Otto D Thomas"/>
            <person name="Naeem Raeece"/>
        </authorList>
    </citation>
    <scope>NUCLEOTIDE SEQUENCE</scope>
</reference>
<organism evidence="7">
    <name type="scientific">Chromera velia CCMP2878</name>
    <dbReference type="NCBI Taxonomy" id="1169474"/>
    <lineage>
        <taxon>Eukaryota</taxon>
        <taxon>Sar</taxon>
        <taxon>Alveolata</taxon>
        <taxon>Colpodellida</taxon>
        <taxon>Chromeraceae</taxon>
        <taxon>Chromera</taxon>
    </lineage>
</organism>
<feature type="compositionally biased region" description="Low complexity" evidence="5">
    <location>
        <begin position="153"/>
        <end position="166"/>
    </location>
</feature>
<dbReference type="InterPro" id="IPR036855">
    <property type="entry name" value="Znf_CCCH_sf"/>
</dbReference>
<evidence type="ECO:0000256" key="2">
    <source>
        <dbReference type="ARBA" id="ARBA00022771"/>
    </source>
</evidence>
<feature type="compositionally biased region" description="Low complexity" evidence="5">
    <location>
        <begin position="187"/>
        <end position="200"/>
    </location>
</feature>
<evidence type="ECO:0000256" key="3">
    <source>
        <dbReference type="ARBA" id="ARBA00022833"/>
    </source>
</evidence>
<dbReference type="GO" id="GO:0008270">
    <property type="term" value="F:zinc ion binding"/>
    <property type="evidence" value="ECO:0007669"/>
    <property type="project" value="UniProtKB-KW"/>
</dbReference>
<feature type="region of interest" description="Disordered" evidence="5">
    <location>
        <begin position="100"/>
        <end position="217"/>
    </location>
</feature>
<keyword evidence="3 4" id="KW-0862">Zinc</keyword>
<feature type="domain" description="C3H1-type" evidence="6">
    <location>
        <begin position="45"/>
        <end position="73"/>
    </location>
</feature>
<evidence type="ECO:0000313" key="7">
    <source>
        <dbReference type="EMBL" id="CEM36686.1"/>
    </source>
</evidence>
<keyword evidence="2 4" id="KW-0863">Zinc-finger</keyword>
<evidence type="ECO:0000256" key="4">
    <source>
        <dbReference type="PROSITE-ProRule" id="PRU00723"/>
    </source>
</evidence>
<feature type="domain" description="C3H1-type" evidence="6">
    <location>
        <begin position="10"/>
        <end position="37"/>
    </location>
</feature>
<keyword evidence="1 4" id="KW-0479">Metal-binding</keyword>
<sequence length="374" mass="40626">MKEDRNFAFLRKTRICRHFLVGQCDLGYNCKFAHDAADLKETPNLRNTALCFSVAKGVPCVRGVVCTYAHSDWELHEAHERLRQTNPALLERIARITAEKQGKLKRVPPNPKNRNAASAQSPAAGEEKNGENKNENPMGNVPDSLGTSPTCLPLSPHSVSNSSSPSDDPPISAPNQALPSPAAQPGAAHCHAPASSSSAPRMRTETSPLPKEEEEEAQMMMMQWRRRSLPATTVSLPVSVREPTTIRPCTTAAFGFPPPIPSGSPPGCVFASTAVSPPVSAAVHREEGTSPQVPRTMVSQQQQQQHGEWIAVLEDTAEGSLPRGRMGLVLLSVSPSDRGEGLTHAAWLQEGERAEWAECHNEQPKQQTATERER</sequence>
<accession>A0A0G4GZS4</accession>